<dbReference type="InterPro" id="IPR027417">
    <property type="entry name" value="P-loop_NTPase"/>
</dbReference>
<evidence type="ECO:0000256" key="1">
    <source>
        <dbReference type="SAM" id="MobiDB-lite"/>
    </source>
</evidence>
<gene>
    <name evidence="2" type="ORF">GCM10009750_17140</name>
</gene>
<dbReference type="SUPFAM" id="SSF52540">
    <property type="entry name" value="P-loop containing nucleoside triphosphate hydrolases"/>
    <property type="match status" value="1"/>
</dbReference>
<evidence type="ECO:0000313" key="2">
    <source>
        <dbReference type="EMBL" id="GAA1833397.1"/>
    </source>
</evidence>
<keyword evidence="3" id="KW-1185">Reference proteome</keyword>
<proteinExistence type="predicted"/>
<feature type="region of interest" description="Disordered" evidence="1">
    <location>
        <begin position="118"/>
        <end position="142"/>
    </location>
</feature>
<dbReference type="Proteomes" id="UP001501746">
    <property type="component" value="Unassembled WGS sequence"/>
</dbReference>
<sequence length="419" mass="45939">MPPRPDDVFIPGGLPIETYVSRDHLNLEEALADWLEGRQKPLLAVSGPTKSGKTVLIRRLVPDPILLSGGAIETAEDFWESVCEELEVFTDHSLSLSTEDTDGFGMTGGASAGFVQGAASTQNDRSTGRGVTRSRTASSRSAARAALRKTKRVIYIDDFHYIPPDQQLPIIRGLKDLIFDGLGVVVAAVPHRAYDVVRVEKEMTGRVTPFPVAQWSVEDLQLIASQGFAALGVTVDDAISLKLANESFGSPHLMQMHCLNLCKVNREGGVLRAAFIEPDWPSFFEKQASATSKSAFDLLKNGPRTRRDRLPRTLKSGVVTDIYGAVLAAIANTGPRTTLSYDEIRASLRDLLASGMPQSNEITNVLDQMTDIAKTKIEGEPVLEYSIEYSRLDLVDPYFAYYLRWASPEEKDLAIPTKA</sequence>
<protein>
    <recommendedName>
        <fullName evidence="4">ATP-binding protein</fullName>
    </recommendedName>
</protein>
<organism evidence="2 3">
    <name type="scientific">Agromyces salentinus</name>
    <dbReference type="NCBI Taxonomy" id="269421"/>
    <lineage>
        <taxon>Bacteria</taxon>
        <taxon>Bacillati</taxon>
        <taxon>Actinomycetota</taxon>
        <taxon>Actinomycetes</taxon>
        <taxon>Micrococcales</taxon>
        <taxon>Microbacteriaceae</taxon>
        <taxon>Agromyces</taxon>
    </lineage>
</organism>
<dbReference type="EMBL" id="BAAANK010000004">
    <property type="protein sequence ID" value="GAA1833397.1"/>
    <property type="molecule type" value="Genomic_DNA"/>
</dbReference>
<reference evidence="3" key="1">
    <citation type="journal article" date="2019" name="Int. J. Syst. Evol. Microbiol.">
        <title>The Global Catalogue of Microorganisms (GCM) 10K type strain sequencing project: providing services to taxonomists for standard genome sequencing and annotation.</title>
        <authorList>
            <consortium name="The Broad Institute Genomics Platform"/>
            <consortium name="The Broad Institute Genome Sequencing Center for Infectious Disease"/>
            <person name="Wu L."/>
            <person name="Ma J."/>
        </authorList>
    </citation>
    <scope>NUCLEOTIDE SEQUENCE [LARGE SCALE GENOMIC DNA]</scope>
    <source>
        <strain evidence="3">JCM 14323</strain>
    </source>
</reference>
<feature type="compositionally biased region" description="Low complexity" evidence="1">
    <location>
        <begin position="128"/>
        <end position="142"/>
    </location>
</feature>
<evidence type="ECO:0000313" key="3">
    <source>
        <dbReference type="Proteomes" id="UP001501746"/>
    </source>
</evidence>
<accession>A0ABP4YWT6</accession>
<name>A0ABP4YWT6_9MICO</name>
<comment type="caution">
    <text evidence="2">The sequence shown here is derived from an EMBL/GenBank/DDBJ whole genome shotgun (WGS) entry which is preliminary data.</text>
</comment>
<evidence type="ECO:0008006" key="4">
    <source>
        <dbReference type="Google" id="ProtNLM"/>
    </source>
</evidence>